<dbReference type="RefSeq" id="XP_005785658.1">
    <property type="nucleotide sequence ID" value="XM_005785601.1"/>
</dbReference>
<accession>A0A0D3KBU4</accession>
<dbReference type="HOGENOM" id="CLU_1237014_0_0_1"/>
<reference evidence="1" key="2">
    <citation type="submission" date="2024-10" db="UniProtKB">
        <authorList>
            <consortium name="EnsemblProtists"/>
        </authorList>
    </citation>
    <scope>IDENTIFICATION</scope>
</reference>
<dbReference type="EnsemblProtists" id="EOD33229">
    <property type="protein sequence ID" value="EOD33229"/>
    <property type="gene ID" value="EMIHUDRAFT_98917"/>
</dbReference>
<evidence type="ECO:0000313" key="1">
    <source>
        <dbReference type="EnsemblProtists" id="EOD33229"/>
    </source>
</evidence>
<organism evidence="1 2">
    <name type="scientific">Emiliania huxleyi (strain CCMP1516)</name>
    <dbReference type="NCBI Taxonomy" id="280463"/>
    <lineage>
        <taxon>Eukaryota</taxon>
        <taxon>Haptista</taxon>
        <taxon>Haptophyta</taxon>
        <taxon>Prymnesiophyceae</taxon>
        <taxon>Isochrysidales</taxon>
        <taxon>Noelaerhabdaceae</taxon>
        <taxon>Emiliania</taxon>
    </lineage>
</organism>
<dbReference type="PaxDb" id="2903-EOD33229"/>
<sequence>MGGVPRNRVCHRSPRIGTSTNLTLYEGSLSSANDFSLPALLSDDFLRAVRCTFRPRLAPLARFWGSRRPTVALHVRRGDVHTSNSRVARSVYTHHYVADSAYLDIIGVVLRRYPSADVHVWSSAEGFYTNASFEPFARAGATLHIDTDEMEAQAHFATADVFVMGRSCFSLLPALLNPNCVVATVHGSNKMTDEALVRAVPHGMALSGGRAGEELLGCMRERGW</sequence>
<dbReference type="GeneID" id="17278500"/>
<dbReference type="Proteomes" id="UP000013827">
    <property type="component" value="Unassembled WGS sequence"/>
</dbReference>
<evidence type="ECO:0000313" key="2">
    <source>
        <dbReference type="Proteomes" id="UP000013827"/>
    </source>
</evidence>
<protein>
    <submittedName>
        <fullName evidence="1">Uncharacterized protein</fullName>
    </submittedName>
</protein>
<keyword evidence="2" id="KW-1185">Reference proteome</keyword>
<dbReference type="KEGG" id="ehx:EMIHUDRAFT_98917"/>
<name>A0A0D3KBU4_EMIH1</name>
<proteinExistence type="predicted"/>
<reference evidence="2" key="1">
    <citation type="journal article" date="2013" name="Nature">
        <title>Pan genome of the phytoplankton Emiliania underpins its global distribution.</title>
        <authorList>
            <person name="Read B.A."/>
            <person name="Kegel J."/>
            <person name="Klute M.J."/>
            <person name="Kuo A."/>
            <person name="Lefebvre S.C."/>
            <person name="Maumus F."/>
            <person name="Mayer C."/>
            <person name="Miller J."/>
            <person name="Monier A."/>
            <person name="Salamov A."/>
            <person name="Young J."/>
            <person name="Aguilar M."/>
            <person name="Claverie J.M."/>
            <person name="Frickenhaus S."/>
            <person name="Gonzalez K."/>
            <person name="Herman E.K."/>
            <person name="Lin Y.C."/>
            <person name="Napier J."/>
            <person name="Ogata H."/>
            <person name="Sarno A.F."/>
            <person name="Shmutz J."/>
            <person name="Schroeder D."/>
            <person name="de Vargas C."/>
            <person name="Verret F."/>
            <person name="von Dassow P."/>
            <person name="Valentin K."/>
            <person name="Van de Peer Y."/>
            <person name="Wheeler G."/>
            <person name="Dacks J.B."/>
            <person name="Delwiche C.F."/>
            <person name="Dyhrman S.T."/>
            <person name="Glockner G."/>
            <person name="John U."/>
            <person name="Richards T."/>
            <person name="Worden A.Z."/>
            <person name="Zhang X."/>
            <person name="Grigoriev I.V."/>
            <person name="Allen A.E."/>
            <person name="Bidle K."/>
            <person name="Borodovsky M."/>
            <person name="Bowler C."/>
            <person name="Brownlee C."/>
            <person name="Cock J.M."/>
            <person name="Elias M."/>
            <person name="Gladyshev V.N."/>
            <person name="Groth M."/>
            <person name="Guda C."/>
            <person name="Hadaegh A."/>
            <person name="Iglesias-Rodriguez M.D."/>
            <person name="Jenkins J."/>
            <person name="Jones B.M."/>
            <person name="Lawson T."/>
            <person name="Leese F."/>
            <person name="Lindquist E."/>
            <person name="Lobanov A."/>
            <person name="Lomsadze A."/>
            <person name="Malik S.B."/>
            <person name="Marsh M.E."/>
            <person name="Mackinder L."/>
            <person name="Mock T."/>
            <person name="Mueller-Roeber B."/>
            <person name="Pagarete A."/>
            <person name="Parker M."/>
            <person name="Probert I."/>
            <person name="Quesneville H."/>
            <person name="Raines C."/>
            <person name="Rensing S.A."/>
            <person name="Riano-Pachon D.M."/>
            <person name="Richier S."/>
            <person name="Rokitta S."/>
            <person name="Shiraiwa Y."/>
            <person name="Soanes D.M."/>
            <person name="van der Giezen M."/>
            <person name="Wahlund T.M."/>
            <person name="Williams B."/>
            <person name="Wilson W."/>
            <person name="Wolfe G."/>
            <person name="Wurch L.L."/>
        </authorList>
    </citation>
    <scope>NUCLEOTIDE SEQUENCE</scope>
</reference>
<dbReference type="AlphaFoldDB" id="A0A0D3KBU4"/>